<dbReference type="SMART" id="SM00418">
    <property type="entry name" value="HTH_ARSR"/>
    <property type="match status" value="1"/>
</dbReference>
<dbReference type="AlphaFoldDB" id="A0A932I213"/>
<keyword evidence="3" id="KW-0804">Transcription</keyword>
<evidence type="ECO:0000256" key="1">
    <source>
        <dbReference type="ARBA" id="ARBA00023015"/>
    </source>
</evidence>
<feature type="region of interest" description="Disordered" evidence="4">
    <location>
        <begin position="98"/>
        <end position="117"/>
    </location>
</feature>
<dbReference type="NCBIfam" id="NF033788">
    <property type="entry name" value="HTH_metalloreg"/>
    <property type="match status" value="1"/>
</dbReference>
<keyword evidence="2" id="KW-0238">DNA-binding</keyword>
<dbReference type="InterPro" id="IPR011991">
    <property type="entry name" value="ArsR-like_HTH"/>
</dbReference>
<dbReference type="InterPro" id="IPR051011">
    <property type="entry name" value="Metal_resp_trans_reg"/>
</dbReference>
<evidence type="ECO:0000259" key="5">
    <source>
        <dbReference type="PROSITE" id="PS50987"/>
    </source>
</evidence>
<dbReference type="Proteomes" id="UP000782312">
    <property type="component" value="Unassembled WGS sequence"/>
</dbReference>
<comment type="caution">
    <text evidence="6">The sequence shown here is derived from an EMBL/GenBank/DDBJ whole genome shotgun (WGS) entry which is preliminary data.</text>
</comment>
<proteinExistence type="predicted"/>
<dbReference type="CDD" id="cd00090">
    <property type="entry name" value="HTH_ARSR"/>
    <property type="match status" value="1"/>
</dbReference>
<evidence type="ECO:0000313" key="7">
    <source>
        <dbReference type="Proteomes" id="UP000782312"/>
    </source>
</evidence>
<reference evidence="6" key="1">
    <citation type="submission" date="2020-07" db="EMBL/GenBank/DDBJ databases">
        <title>Huge and variable diversity of episymbiotic CPR bacteria and DPANN archaea in groundwater ecosystems.</title>
        <authorList>
            <person name="He C.Y."/>
            <person name="Keren R."/>
            <person name="Whittaker M."/>
            <person name="Farag I.F."/>
            <person name="Doudna J."/>
            <person name="Cate J.H.D."/>
            <person name="Banfield J.F."/>
        </authorList>
    </citation>
    <scope>NUCLEOTIDE SEQUENCE</scope>
    <source>
        <strain evidence="6">NC_groundwater_763_Ag_S-0.2um_68_21</strain>
    </source>
</reference>
<protein>
    <submittedName>
        <fullName evidence="6">Helix-turn-helix transcriptional regulator</fullName>
    </submittedName>
</protein>
<dbReference type="EMBL" id="JACPUR010000019">
    <property type="protein sequence ID" value="MBI3127789.1"/>
    <property type="molecule type" value="Genomic_DNA"/>
</dbReference>
<dbReference type="InterPro" id="IPR036388">
    <property type="entry name" value="WH-like_DNA-bd_sf"/>
</dbReference>
<dbReference type="GO" id="GO:0003677">
    <property type="term" value="F:DNA binding"/>
    <property type="evidence" value="ECO:0007669"/>
    <property type="project" value="UniProtKB-KW"/>
</dbReference>
<evidence type="ECO:0000256" key="2">
    <source>
        <dbReference type="ARBA" id="ARBA00023125"/>
    </source>
</evidence>
<keyword evidence="1" id="KW-0805">Transcription regulation</keyword>
<evidence type="ECO:0000256" key="3">
    <source>
        <dbReference type="ARBA" id="ARBA00023163"/>
    </source>
</evidence>
<name>A0A932I213_UNCTE</name>
<dbReference type="SUPFAM" id="SSF46785">
    <property type="entry name" value="Winged helix' DNA-binding domain"/>
    <property type="match status" value="1"/>
</dbReference>
<dbReference type="PANTHER" id="PTHR43132:SF2">
    <property type="entry name" value="ARSENICAL RESISTANCE OPERON REPRESSOR ARSR-RELATED"/>
    <property type="match status" value="1"/>
</dbReference>
<dbReference type="InterPro" id="IPR001845">
    <property type="entry name" value="HTH_ArsR_DNA-bd_dom"/>
</dbReference>
<gene>
    <name evidence="6" type="ORF">HYZ11_09315</name>
</gene>
<feature type="domain" description="HTH arsR-type" evidence="5">
    <location>
        <begin position="1"/>
        <end position="98"/>
    </location>
</feature>
<dbReference type="GO" id="GO:0003700">
    <property type="term" value="F:DNA-binding transcription factor activity"/>
    <property type="evidence" value="ECO:0007669"/>
    <property type="project" value="InterPro"/>
</dbReference>
<dbReference type="Gene3D" id="1.10.10.10">
    <property type="entry name" value="Winged helix-like DNA-binding domain superfamily/Winged helix DNA-binding domain"/>
    <property type="match status" value="1"/>
</dbReference>
<dbReference type="Pfam" id="PF12840">
    <property type="entry name" value="HTH_20"/>
    <property type="match status" value="1"/>
</dbReference>
<evidence type="ECO:0000256" key="4">
    <source>
        <dbReference type="SAM" id="MobiDB-lite"/>
    </source>
</evidence>
<organism evidence="6 7">
    <name type="scientific">Tectimicrobiota bacterium</name>
    <dbReference type="NCBI Taxonomy" id="2528274"/>
    <lineage>
        <taxon>Bacteria</taxon>
        <taxon>Pseudomonadati</taxon>
        <taxon>Nitrospinota/Tectimicrobiota group</taxon>
        <taxon>Candidatus Tectimicrobiota</taxon>
    </lineage>
</organism>
<dbReference type="PROSITE" id="PS50987">
    <property type="entry name" value="HTH_ARSR_2"/>
    <property type="match status" value="1"/>
</dbReference>
<evidence type="ECO:0000313" key="6">
    <source>
        <dbReference type="EMBL" id="MBI3127789.1"/>
    </source>
</evidence>
<feature type="compositionally biased region" description="Basic and acidic residues" evidence="4">
    <location>
        <begin position="107"/>
        <end position="117"/>
    </location>
</feature>
<dbReference type="PANTHER" id="PTHR43132">
    <property type="entry name" value="ARSENICAL RESISTANCE OPERON REPRESSOR ARSR-RELATED"/>
    <property type="match status" value="1"/>
</dbReference>
<dbReference type="InterPro" id="IPR036390">
    <property type="entry name" value="WH_DNA-bd_sf"/>
</dbReference>
<accession>A0A932I213</accession>
<sequence>MEMRAASDSVERLAALAHGARLALFRLLVQAGPEGLPAGEIGRQLGRPPNSVSFHLARLRHAGLITSERKGRSIVYAASYETIRGLVDYLTENCCGRSAEGCPPACRPEDSNDNRRS</sequence>